<gene>
    <name evidence="2" type="ORF">HOP59_09535</name>
</gene>
<feature type="transmembrane region" description="Helical" evidence="1">
    <location>
        <begin position="146"/>
        <end position="162"/>
    </location>
</feature>
<protein>
    <recommendedName>
        <fullName evidence="4">Tripartite tricarboxylate transporter TctB family protein</fullName>
    </recommendedName>
</protein>
<reference evidence="2 3" key="1">
    <citation type="journal article" date="2021" name="Front. Microbiol.">
        <title>Aerobic Denitrification and Heterotrophic Sulfur Oxidation in the Genus Halomonas Revealed by Six Novel Species Characterizations and Genome-Based Analysis.</title>
        <authorList>
            <person name="Wang L."/>
            <person name="Shao Z."/>
        </authorList>
    </citation>
    <scope>NUCLEOTIDE SEQUENCE [LARGE SCALE GENOMIC DNA]</scope>
    <source>
        <strain evidence="2 3">MCCC 1A11058</strain>
    </source>
</reference>
<keyword evidence="1" id="KW-0812">Transmembrane</keyword>
<feature type="transmembrane region" description="Helical" evidence="1">
    <location>
        <begin position="42"/>
        <end position="60"/>
    </location>
</feature>
<dbReference type="EMBL" id="JABFTV010000004">
    <property type="protein sequence ID" value="MCE8024373.1"/>
    <property type="molecule type" value="Genomic_DNA"/>
</dbReference>
<evidence type="ECO:0000256" key="1">
    <source>
        <dbReference type="SAM" id="Phobius"/>
    </source>
</evidence>
<keyword evidence="3" id="KW-1185">Reference proteome</keyword>
<feature type="transmembrane region" description="Helical" evidence="1">
    <location>
        <begin position="12"/>
        <end position="30"/>
    </location>
</feature>
<name>A0ABS9ARA3_9GAMM</name>
<proteinExistence type="predicted"/>
<accession>A0ABS9ARA3</accession>
<dbReference type="RefSeq" id="WP_234253739.1">
    <property type="nucleotide sequence ID" value="NZ_JABFTV010000004.1"/>
</dbReference>
<organism evidence="2 3">
    <name type="scientific">Billgrantia aerodenitrificans</name>
    <dbReference type="NCBI Taxonomy" id="2733483"/>
    <lineage>
        <taxon>Bacteria</taxon>
        <taxon>Pseudomonadati</taxon>
        <taxon>Pseudomonadota</taxon>
        <taxon>Gammaproteobacteria</taxon>
        <taxon>Oceanospirillales</taxon>
        <taxon>Halomonadaceae</taxon>
        <taxon>Billgrantia</taxon>
    </lineage>
</organism>
<keyword evidence="1" id="KW-0472">Membrane</keyword>
<comment type="caution">
    <text evidence="2">The sequence shown here is derived from an EMBL/GenBank/DDBJ whole genome shotgun (WGS) entry which is preliminary data.</text>
</comment>
<sequence>MRLGPWKIEVEYGHLALVVVIAGVTGFYLADTLQVSRNTNNIILVVPLSLLLLGLCLLVFTQCIRPHKADTPKPAEEPADEADGLEQEQSPMDLLRAFLLLVGVGALVMFYPLIGLDVATLLFMIFALVLLGVRGWLFVPIYATSFTLVVVGGASWLLPYPLPTLLF</sequence>
<keyword evidence="1" id="KW-1133">Transmembrane helix</keyword>
<evidence type="ECO:0000313" key="2">
    <source>
        <dbReference type="EMBL" id="MCE8024373.1"/>
    </source>
</evidence>
<dbReference type="Proteomes" id="UP001320272">
    <property type="component" value="Unassembled WGS sequence"/>
</dbReference>
<evidence type="ECO:0008006" key="4">
    <source>
        <dbReference type="Google" id="ProtNLM"/>
    </source>
</evidence>
<evidence type="ECO:0000313" key="3">
    <source>
        <dbReference type="Proteomes" id="UP001320272"/>
    </source>
</evidence>